<accession>A0A848KYY7</accession>
<dbReference type="EMBL" id="JABBNB010000025">
    <property type="protein sequence ID" value="NMO03599.1"/>
    <property type="molecule type" value="Genomic_DNA"/>
</dbReference>
<organism evidence="3 4">
    <name type="scientific">Gordonia asplenii</name>
    <dbReference type="NCBI Taxonomy" id="2725283"/>
    <lineage>
        <taxon>Bacteria</taxon>
        <taxon>Bacillati</taxon>
        <taxon>Actinomycetota</taxon>
        <taxon>Actinomycetes</taxon>
        <taxon>Mycobacteriales</taxon>
        <taxon>Gordoniaceae</taxon>
        <taxon>Gordonia</taxon>
    </lineage>
</organism>
<dbReference type="AlphaFoldDB" id="A0A848KYY7"/>
<keyword evidence="4" id="KW-1185">Reference proteome</keyword>
<dbReference type="RefSeq" id="WP_170196182.1">
    <property type="nucleotide sequence ID" value="NZ_JABBNB010000025.1"/>
</dbReference>
<proteinExistence type="predicted"/>
<dbReference type="InterPro" id="IPR013083">
    <property type="entry name" value="Znf_RING/FYVE/PHD"/>
</dbReference>
<feature type="region of interest" description="Disordered" evidence="1">
    <location>
        <begin position="1"/>
        <end position="29"/>
    </location>
</feature>
<reference evidence="3 4" key="1">
    <citation type="submission" date="2020-04" db="EMBL/GenBank/DDBJ databases">
        <title>Gordonia sp. nov. TBRC 11910.</title>
        <authorList>
            <person name="Suriyachadkun C."/>
        </authorList>
    </citation>
    <scope>NUCLEOTIDE SEQUENCE [LARGE SCALE GENOMIC DNA]</scope>
    <source>
        <strain evidence="3 4">TBRC 11910</strain>
    </source>
</reference>
<dbReference type="Gene3D" id="3.30.40.10">
    <property type="entry name" value="Zinc/RING finger domain, C3HC4 (zinc finger)"/>
    <property type="match status" value="1"/>
</dbReference>
<comment type="caution">
    <text evidence="3">The sequence shown here is derived from an EMBL/GenBank/DDBJ whole genome shotgun (WGS) entry which is preliminary data.</text>
</comment>
<sequence length="112" mass="12062">MVAFFKRSSADSAAPESSTPESDAPCEHLASIGLDPTDDPIVGSLECVGCIALGEHHWAHLRRCLSCGYVGCCDSSPRRHATAHFEESGHPVMRSAEPGESWRWCYVDTATG</sequence>
<dbReference type="InterPro" id="IPR001607">
    <property type="entry name" value="Znf_UBP"/>
</dbReference>
<evidence type="ECO:0000256" key="1">
    <source>
        <dbReference type="SAM" id="MobiDB-lite"/>
    </source>
</evidence>
<protein>
    <submittedName>
        <fullName evidence="3">UBP-type zinc finger domain-containing protein</fullName>
    </submittedName>
</protein>
<dbReference type="GO" id="GO:0008270">
    <property type="term" value="F:zinc ion binding"/>
    <property type="evidence" value="ECO:0007669"/>
    <property type="project" value="InterPro"/>
</dbReference>
<dbReference type="Proteomes" id="UP000550729">
    <property type="component" value="Unassembled WGS sequence"/>
</dbReference>
<evidence type="ECO:0000313" key="4">
    <source>
        <dbReference type="Proteomes" id="UP000550729"/>
    </source>
</evidence>
<dbReference type="SUPFAM" id="SSF57850">
    <property type="entry name" value="RING/U-box"/>
    <property type="match status" value="1"/>
</dbReference>
<name>A0A848KYY7_9ACTN</name>
<evidence type="ECO:0000313" key="3">
    <source>
        <dbReference type="EMBL" id="NMO03599.1"/>
    </source>
</evidence>
<dbReference type="Pfam" id="PF02148">
    <property type="entry name" value="zf-UBP"/>
    <property type="match status" value="1"/>
</dbReference>
<feature type="domain" description="UBP-type" evidence="2">
    <location>
        <begin position="24"/>
        <end position="112"/>
    </location>
</feature>
<evidence type="ECO:0000259" key="2">
    <source>
        <dbReference type="PROSITE" id="PS50271"/>
    </source>
</evidence>
<dbReference type="PROSITE" id="PS50271">
    <property type="entry name" value="ZF_UBP"/>
    <property type="match status" value="1"/>
</dbReference>
<gene>
    <name evidence="3" type="ORF">HH308_20495</name>
</gene>